<proteinExistence type="predicted"/>
<dbReference type="AlphaFoldDB" id="A0A1B2DJR0"/>
<protein>
    <submittedName>
        <fullName evidence="2">Uncharacterized protein</fullName>
    </submittedName>
</protein>
<name>A0A1B2DJR0_9BACL</name>
<feature type="transmembrane region" description="Helical" evidence="1">
    <location>
        <begin position="36"/>
        <end position="56"/>
    </location>
</feature>
<evidence type="ECO:0000313" key="2">
    <source>
        <dbReference type="EMBL" id="ANY67962.1"/>
    </source>
</evidence>
<feature type="transmembrane region" description="Helical" evidence="1">
    <location>
        <begin position="68"/>
        <end position="88"/>
    </location>
</feature>
<sequence length="97" mass="10577">MLINIGVSALPDGDGGLPSLANTVAKKTTFTKGTGLMFLVCLAILAFILAYSKIPFIQQSVSLDKEDLRFTFITTVCFMIVFAGLYMLPEIIQNLKI</sequence>
<keyword evidence="1" id="KW-0812">Transmembrane</keyword>
<evidence type="ECO:0000256" key="1">
    <source>
        <dbReference type="SAM" id="Phobius"/>
    </source>
</evidence>
<keyword evidence="1" id="KW-1133">Transmembrane helix</keyword>
<reference evidence="2" key="1">
    <citation type="submission" date="2016-08" db="EMBL/GenBank/DDBJ databases">
        <title>Complete Genome Seqeunce of Paenibacillus sp. BIHB 4019 from tea rhizoplane.</title>
        <authorList>
            <person name="Thakur R."/>
            <person name="Swarnkar M.K."/>
            <person name="Gulati A."/>
        </authorList>
    </citation>
    <scope>NUCLEOTIDE SEQUENCE [LARGE SCALE GENOMIC DNA]</scope>
    <source>
        <strain evidence="2">BIHB4019</strain>
    </source>
</reference>
<gene>
    <name evidence="2" type="ORF">BBD42_16890</name>
</gene>
<dbReference type="EMBL" id="CP016808">
    <property type="protein sequence ID" value="ANY67962.1"/>
    <property type="molecule type" value="Genomic_DNA"/>
</dbReference>
<organism evidence="2">
    <name type="scientific">Paenibacillus sp. BIHB 4019</name>
    <dbReference type="NCBI Taxonomy" id="1870819"/>
    <lineage>
        <taxon>Bacteria</taxon>
        <taxon>Bacillati</taxon>
        <taxon>Bacillota</taxon>
        <taxon>Bacilli</taxon>
        <taxon>Bacillales</taxon>
        <taxon>Paenibacillaceae</taxon>
        <taxon>Paenibacillus</taxon>
    </lineage>
</organism>
<accession>A0A1B2DJR0</accession>
<keyword evidence="1" id="KW-0472">Membrane</keyword>